<feature type="disulfide bond" evidence="8">
    <location>
        <begin position="420"/>
        <end position="457"/>
    </location>
</feature>
<proteinExistence type="inferred from homology"/>
<protein>
    <recommendedName>
        <fullName evidence="9">Transferrin-like domain-containing protein</fullName>
    </recommendedName>
</protein>
<dbReference type="PANTHER" id="PTHR11485:SF57">
    <property type="entry name" value="TRANSFERRIN"/>
    <property type="match status" value="1"/>
</dbReference>
<feature type="domain" description="Transferrin-like" evidence="9">
    <location>
        <begin position="52"/>
        <end position="411"/>
    </location>
</feature>
<feature type="disulfide bond" evidence="8">
    <location>
        <begin position="651"/>
        <end position="665"/>
    </location>
</feature>
<keyword evidence="5" id="KW-0410">Iron transport</keyword>
<dbReference type="PROSITE" id="PS00207">
    <property type="entry name" value="TRANSFERRIN_LIKE_3"/>
    <property type="match status" value="1"/>
</dbReference>
<feature type="binding site" evidence="7">
    <location>
        <position position="502"/>
    </location>
    <ligand>
        <name>Fe(3+)</name>
        <dbReference type="ChEBI" id="CHEBI:29034"/>
        <label>1</label>
    </ligand>
</feature>
<feature type="disulfide bond" evidence="8">
    <location>
        <begin position="554"/>
        <end position="752"/>
    </location>
</feature>
<dbReference type="PRINTS" id="PR00422">
    <property type="entry name" value="TRANSFERRIN"/>
</dbReference>
<name>A0A8K0NV30_LADFU</name>
<evidence type="ECO:0000256" key="3">
    <source>
        <dbReference type="ARBA" id="ARBA00022737"/>
    </source>
</evidence>
<dbReference type="GO" id="GO:0005886">
    <property type="term" value="C:plasma membrane"/>
    <property type="evidence" value="ECO:0007669"/>
    <property type="project" value="TreeGrafter"/>
</dbReference>
<feature type="binding site" evidence="7">
    <location>
        <position position="104"/>
    </location>
    <ligand>
        <name>Fe(3+)</name>
        <dbReference type="ChEBI" id="CHEBI:29034"/>
        <label>1</label>
    </ligand>
</feature>
<evidence type="ECO:0000313" key="11">
    <source>
        <dbReference type="Proteomes" id="UP000792457"/>
    </source>
</evidence>
<dbReference type="PIRSF" id="PIRSF002549">
    <property type="entry name" value="Transferrin"/>
    <property type="match status" value="1"/>
</dbReference>
<feature type="disulfide bond" evidence="8">
    <location>
        <begin position="55"/>
        <end position="89"/>
    </location>
</feature>
<feature type="binding site" evidence="6">
    <location>
        <position position="535"/>
    </location>
    <ligand>
        <name>hydrogencarbonate</name>
        <dbReference type="ChEBI" id="CHEBI:17544"/>
        <label>1</label>
    </ligand>
</feature>
<dbReference type="PANTHER" id="PTHR11485">
    <property type="entry name" value="TRANSFERRIN"/>
    <property type="match status" value="1"/>
</dbReference>
<reference evidence="10" key="1">
    <citation type="submission" date="2013-04" db="EMBL/GenBank/DDBJ databases">
        <authorList>
            <person name="Qu J."/>
            <person name="Murali S.C."/>
            <person name="Bandaranaike D."/>
            <person name="Bellair M."/>
            <person name="Blankenburg K."/>
            <person name="Chao H."/>
            <person name="Dinh H."/>
            <person name="Doddapaneni H."/>
            <person name="Downs B."/>
            <person name="Dugan-Rocha S."/>
            <person name="Elkadiri S."/>
            <person name="Gnanaolivu R.D."/>
            <person name="Hernandez B."/>
            <person name="Javaid M."/>
            <person name="Jayaseelan J.C."/>
            <person name="Lee S."/>
            <person name="Li M."/>
            <person name="Ming W."/>
            <person name="Munidasa M."/>
            <person name="Muniz J."/>
            <person name="Nguyen L."/>
            <person name="Ongeri F."/>
            <person name="Osuji N."/>
            <person name="Pu L.-L."/>
            <person name="Puazo M."/>
            <person name="Qu C."/>
            <person name="Quiroz J."/>
            <person name="Raj R."/>
            <person name="Weissenberger G."/>
            <person name="Xin Y."/>
            <person name="Zou X."/>
            <person name="Han Y."/>
            <person name="Richards S."/>
            <person name="Worley K."/>
            <person name="Muzny D."/>
            <person name="Gibbs R."/>
        </authorList>
    </citation>
    <scope>NUCLEOTIDE SEQUENCE</scope>
    <source>
        <strain evidence="10">Sampled in the wild</strain>
    </source>
</reference>
<evidence type="ECO:0000313" key="10">
    <source>
        <dbReference type="EMBL" id="KAG8222757.1"/>
    </source>
</evidence>
<evidence type="ECO:0000256" key="8">
    <source>
        <dbReference type="PIRSR" id="PIRSR002549-4"/>
    </source>
</evidence>
<comment type="similarity">
    <text evidence="5">Belongs to the transferrin family.</text>
</comment>
<dbReference type="GO" id="GO:0005769">
    <property type="term" value="C:early endosome"/>
    <property type="evidence" value="ECO:0007669"/>
    <property type="project" value="TreeGrafter"/>
</dbReference>
<dbReference type="EMBL" id="KZ308143">
    <property type="protein sequence ID" value="KAG8222757.1"/>
    <property type="molecule type" value="Genomic_DNA"/>
</dbReference>
<feature type="binding site" evidence="6">
    <location>
        <position position="528"/>
    </location>
    <ligand>
        <name>hydrogencarbonate</name>
        <dbReference type="ChEBI" id="CHEBI:17544"/>
        <label>1</label>
    </ligand>
</feature>
<keyword evidence="3" id="KW-0677">Repeat</keyword>
<feature type="disulfide bond" evidence="8">
    <location>
        <begin position="526"/>
        <end position="609"/>
    </location>
</feature>
<accession>A0A8K0NV30</accession>
<feature type="disulfide bond" evidence="8">
    <location>
        <begin position="585"/>
        <end position="592"/>
    </location>
</feature>
<feature type="binding site" evidence="7">
    <location>
        <position position="673"/>
    </location>
    <ligand>
        <name>Fe(3+)</name>
        <dbReference type="ChEBI" id="CHEBI:29034"/>
        <label>1</label>
    </ligand>
</feature>
<feature type="disulfide bond" evidence="8">
    <location>
        <begin position="211"/>
        <end position="237"/>
    </location>
</feature>
<dbReference type="GO" id="GO:0005615">
    <property type="term" value="C:extracellular space"/>
    <property type="evidence" value="ECO:0007669"/>
    <property type="project" value="InterPro"/>
</dbReference>
<feature type="disulfide bond" evidence="8">
    <location>
        <begin position="234"/>
        <end position="243"/>
    </location>
</feature>
<dbReference type="AlphaFoldDB" id="A0A8K0NV30"/>
<evidence type="ECO:0000256" key="1">
    <source>
        <dbReference type="ARBA" id="ARBA00004613"/>
    </source>
</evidence>
<feature type="binding site" evidence="7">
    <location>
        <position position="137"/>
    </location>
    <ligand>
        <name>Fe(3+)</name>
        <dbReference type="ChEBI" id="CHEBI:29034"/>
        <label>1</label>
    </ligand>
</feature>
<feature type="binding site" evidence="7">
    <location>
        <position position="603"/>
    </location>
    <ligand>
        <name>Fe(3+)</name>
        <dbReference type="ChEBI" id="CHEBI:29034"/>
        <label>2</label>
    </ligand>
</feature>
<dbReference type="OrthoDB" id="5914301at2759"/>
<dbReference type="Proteomes" id="UP000792457">
    <property type="component" value="Unassembled WGS sequence"/>
</dbReference>
<dbReference type="FunFam" id="3.40.190.10:FF:000095">
    <property type="entry name" value="Lactotransferrin"/>
    <property type="match status" value="1"/>
</dbReference>
<keyword evidence="2" id="KW-0964">Secreted</keyword>
<feature type="disulfide bond" evidence="8">
    <location>
        <begin position="305"/>
        <end position="319"/>
    </location>
</feature>
<evidence type="ECO:0000256" key="2">
    <source>
        <dbReference type="ARBA" id="ARBA00022525"/>
    </source>
</evidence>
<evidence type="ECO:0000256" key="4">
    <source>
        <dbReference type="ARBA" id="ARBA00023157"/>
    </source>
</evidence>
<dbReference type="InterPro" id="IPR016357">
    <property type="entry name" value="Transferrin"/>
</dbReference>
<keyword evidence="5" id="KW-0406">Ion transport</keyword>
<dbReference type="PROSITE" id="PS51408">
    <property type="entry name" value="TRANSFERRIN_LIKE_4"/>
    <property type="match status" value="2"/>
</dbReference>
<feature type="disulfide bond" evidence="8">
    <location>
        <begin position="161"/>
        <end position="258"/>
    </location>
</feature>
<dbReference type="InterPro" id="IPR001156">
    <property type="entry name" value="Transferrin-like_dom"/>
</dbReference>
<organism evidence="10 11">
    <name type="scientific">Ladona fulva</name>
    <name type="common">Scarce chaser dragonfly</name>
    <name type="synonym">Libellula fulva</name>
    <dbReference type="NCBI Taxonomy" id="123851"/>
    <lineage>
        <taxon>Eukaryota</taxon>
        <taxon>Metazoa</taxon>
        <taxon>Ecdysozoa</taxon>
        <taxon>Arthropoda</taxon>
        <taxon>Hexapoda</taxon>
        <taxon>Insecta</taxon>
        <taxon>Pterygota</taxon>
        <taxon>Palaeoptera</taxon>
        <taxon>Odonata</taxon>
        <taxon>Epiprocta</taxon>
        <taxon>Anisoptera</taxon>
        <taxon>Libelluloidea</taxon>
        <taxon>Libellulidae</taxon>
        <taxon>Ladona</taxon>
    </lineage>
</organism>
<keyword evidence="5" id="KW-0813">Transport</keyword>
<dbReference type="GO" id="GO:0006826">
    <property type="term" value="P:iron ion transport"/>
    <property type="evidence" value="ECO:0007669"/>
    <property type="project" value="UniProtKB-KW"/>
</dbReference>
<feature type="disulfide bond" evidence="8">
    <location>
        <begin position="569"/>
        <end position="588"/>
    </location>
</feature>
<dbReference type="Gene3D" id="3.40.190.10">
    <property type="entry name" value="Periplasmic binding protein-like II"/>
    <property type="match status" value="4"/>
</dbReference>
<evidence type="ECO:0000256" key="5">
    <source>
        <dbReference type="PIRNR" id="PIRNR002549"/>
    </source>
</evidence>
<keyword evidence="5 7" id="KW-0408">Iron</keyword>
<gene>
    <name evidence="10" type="ORF">J437_LFUL008155</name>
</gene>
<keyword evidence="4 8" id="KW-1015">Disulfide bond</keyword>
<feature type="disulfide bond" evidence="8">
    <location>
        <begin position="64"/>
        <end position="80"/>
    </location>
</feature>
<feature type="binding site" evidence="6">
    <location>
        <position position="534"/>
    </location>
    <ligand>
        <name>hydrogencarbonate</name>
        <dbReference type="ChEBI" id="CHEBI:17544"/>
        <label>1</label>
    </ligand>
</feature>
<dbReference type="SUPFAM" id="SSF53850">
    <property type="entry name" value="Periplasmic binding protein-like II"/>
    <property type="match status" value="2"/>
</dbReference>
<dbReference type="InterPro" id="IPR018195">
    <property type="entry name" value="Transferrin_Fe_BS"/>
</dbReference>
<evidence type="ECO:0000256" key="7">
    <source>
        <dbReference type="PIRSR" id="PIRSR002549-3"/>
    </source>
</evidence>
<feature type="binding site" evidence="6">
    <location>
        <position position="170"/>
    </location>
    <ligand>
        <name>hydrogencarbonate</name>
        <dbReference type="ChEBI" id="CHEBI:17544"/>
        <label>1</label>
    </ligand>
</feature>
<reference evidence="10" key="2">
    <citation type="submission" date="2017-10" db="EMBL/GenBank/DDBJ databases">
        <title>Ladona fulva Genome sequencing and assembly.</title>
        <authorList>
            <person name="Murali S."/>
            <person name="Richards S."/>
            <person name="Bandaranaike D."/>
            <person name="Bellair M."/>
            <person name="Blankenburg K."/>
            <person name="Chao H."/>
            <person name="Dinh H."/>
            <person name="Doddapaneni H."/>
            <person name="Dugan-Rocha S."/>
            <person name="Elkadiri S."/>
            <person name="Gnanaolivu R."/>
            <person name="Hernandez B."/>
            <person name="Skinner E."/>
            <person name="Javaid M."/>
            <person name="Lee S."/>
            <person name="Li M."/>
            <person name="Ming W."/>
            <person name="Munidasa M."/>
            <person name="Muniz J."/>
            <person name="Nguyen L."/>
            <person name="Hughes D."/>
            <person name="Osuji N."/>
            <person name="Pu L.-L."/>
            <person name="Puazo M."/>
            <person name="Qu C."/>
            <person name="Quiroz J."/>
            <person name="Raj R."/>
            <person name="Weissenberger G."/>
            <person name="Xin Y."/>
            <person name="Zou X."/>
            <person name="Han Y."/>
            <person name="Worley K."/>
            <person name="Muzny D."/>
            <person name="Gibbs R."/>
        </authorList>
    </citation>
    <scope>NUCLEOTIDE SEQUENCE</scope>
    <source>
        <strain evidence="10">Sampled in the wild</strain>
    </source>
</reference>
<keyword evidence="5 7" id="KW-0479">Metal-binding</keyword>
<dbReference type="CDD" id="cd13529">
    <property type="entry name" value="PBP2_transferrin"/>
    <property type="match status" value="2"/>
</dbReference>
<feature type="domain" description="Transferrin-like" evidence="9">
    <location>
        <begin position="417"/>
        <end position="751"/>
    </location>
</feature>
<evidence type="ECO:0000256" key="6">
    <source>
        <dbReference type="PIRSR" id="PIRSR002549-2"/>
    </source>
</evidence>
<feature type="binding site" evidence="6">
    <location>
        <position position="163"/>
    </location>
    <ligand>
        <name>hydrogencarbonate</name>
        <dbReference type="ChEBI" id="CHEBI:17544"/>
        <label>1</label>
    </ligand>
</feature>
<dbReference type="SMART" id="SM00094">
    <property type="entry name" value="TR_FER"/>
    <property type="match status" value="2"/>
</dbReference>
<feature type="binding site" evidence="7">
    <location>
        <position position="472"/>
    </location>
    <ligand>
        <name>Fe(3+)</name>
        <dbReference type="ChEBI" id="CHEBI:29034"/>
        <label>1</label>
    </ligand>
</feature>
<dbReference type="GO" id="GO:0055037">
    <property type="term" value="C:recycling endosome"/>
    <property type="evidence" value="ECO:0007669"/>
    <property type="project" value="TreeGrafter"/>
</dbReference>
<sequence>MRKAASLPEVAESLSFSLLSLNQRNMGIPSQLAAVLLATAVLVSSAPTHKTYKICVPYSALDSCHRMTAKAAPRGVRLDCFAVRDRMDCYKKIQEGSADFGPADPEDMFVAAHLPDSHFVVFEEIRDKNATHDDVRYGGVALVRTDLEIPSIQSLRGMKSCHTGVGRTVGYKIPLTKLTQMGILPFPDPSQPRTARENELRALSRTFPQACLVGKWSLDDATNKRLKTEYSNLCALCENPEKCDYPDLYSGYDGAIRCMMAPNRGDVAWTKVVVVRQFFGLPPYSRTPEMESDPAMNTDLYSYLCPDGTKVPLTSGTPCTWAGRPWPGFISKPIDSGVMDDMREQISKAIQLGEAEKPWTHPKEESAPGDWLQKVFALREITTAVENGPNPPSPVDYLTKARYNDVIARDLGTNSAIKFCTYSSAAYHKCEVMSMAAYSRDIRPKLECVRMQSLQECAIAIKDGESDVVTMDGGEVYTAQKDHKLKPFLAETYGDGVLGANYYAVAVVKANSNIKSFADLRGKKSCHTGYGRTAGWNVPLHVLLTKGFVDKETCPYTTSVSSFFTGGSCVPGIKQSVKNAPESLCSLCTEGCVDSGATDFQGYSGAFRCMATGAGDVAFVRHTTVMENTDEAGKLADWSKDLHSRDFELLCPDGGRAPVTEYARCNLAQVPPHMMVTSPSKSEIEIANMRHTILSVTSLFSKRPEVFQLFGTFDGVKDQIFKDNAKGVVPVGDEESVLVNNYQKILDEVHHCDTFA</sequence>
<feature type="binding site" evidence="7">
    <location>
        <position position="252"/>
    </location>
    <ligand>
        <name>Fe(3+)</name>
        <dbReference type="ChEBI" id="CHEBI:29034"/>
        <label>1</label>
    </ligand>
</feature>
<feature type="binding site" evidence="6">
    <location>
        <position position="167"/>
    </location>
    <ligand>
        <name>hydrogencarbonate</name>
        <dbReference type="ChEBI" id="CHEBI:17544"/>
        <label>1</label>
    </ligand>
</feature>
<dbReference type="Pfam" id="PF00405">
    <property type="entry name" value="Transferrin"/>
    <property type="match status" value="2"/>
</dbReference>
<comment type="subcellular location">
    <subcellularLocation>
        <location evidence="1">Secreted</location>
    </subcellularLocation>
</comment>
<feature type="disulfide bond" evidence="8">
    <location>
        <begin position="430"/>
        <end position="448"/>
    </location>
</feature>
<comment type="caution">
    <text evidence="10">The sequence shown here is derived from an EMBL/GenBank/DDBJ whole genome shotgun (WGS) entry which is preliminary data.</text>
</comment>
<evidence type="ECO:0000259" key="9">
    <source>
        <dbReference type="PROSITE" id="PS51408"/>
    </source>
</evidence>
<keyword evidence="11" id="KW-1185">Reference proteome</keyword>
<dbReference type="GO" id="GO:0046872">
    <property type="term" value="F:metal ion binding"/>
    <property type="evidence" value="ECO:0007669"/>
    <property type="project" value="UniProtKB-KW"/>
</dbReference>
<feature type="binding site" evidence="6">
    <location>
        <position position="532"/>
    </location>
    <ligand>
        <name>hydrogencarbonate</name>
        <dbReference type="ChEBI" id="CHEBI:17544"/>
        <label>1</label>
    </ligand>
</feature>